<evidence type="ECO:0000313" key="1">
    <source>
        <dbReference type="EMBL" id="VDM04782.1"/>
    </source>
</evidence>
<reference evidence="3" key="1">
    <citation type="submission" date="2016-06" db="UniProtKB">
        <authorList>
            <consortium name="WormBaseParasite"/>
        </authorList>
    </citation>
    <scope>IDENTIFICATION</scope>
</reference>
<gene>
    <name evidence="1" type="ORF">SSLN_LOCUS18396</name>
</gene>
<sequence>MVQTKFSFDERSFGHYRQDFGVGERLRKEATLTIRPQPFPYLVTSLRNEQQSVVVIYVDQSKAFDKVPNRRLLVKLEAVGIQPPLLDFIGSYFSNRSQKVLVALPTLDKLDTFLQICNPDDILQVLLMIEVGSDGFVSLVMDYAVSNVTSR</sequence>
<organism evidence="3">
    <name type="scientific">Schistocephalus solidus</name>
    <name type="common">Tapeworm</name>
    <dbReference type="NCBI Taxonomy" id="70667"/>
    <lineage>
        <taxon>Eukaryota</taxon>
        <taxon>Metazoa</taxon>
        <taxon>Spiralia</taxon>
        <taxon>Lophotrochozoa</taxon>
        <taxon>Platyhelminthes</taxon>
        <taxon>Cestoda</taxon>
        <taxon>Eucestoda</taxon>
        <taxon>Diphyllobothriidea</taxon>
        <taxon>Diphyllobothriidae</taxon>
        <taxon>Schistocephalus</taxon>
    </lineage>
</organism>
<dbReference type="AlphaFoldDB" id="A0A183TPJ8"/>
<accession>A0A183TPJ8</accession>
<evidence type="ECO:0000313" key="3">
    <source>
        <dbReference type="WBParaSite" id="SSLN_0001909001-mRNA-1"/>
    </source>
</evidence>
<name>A0A183TPJ8_SCHSO</name>
<keyword evidence="2" id="KW-1185">Reference proteome</keyword>
<protein>
    <submittedName>
        <fullName evidence="3">Reverse transcriptase domain-containing protein</fullName>
    </submittedName>
</protein>
<evidence type="ECO:0000313" key="2">
    <source>
        <dbReference type="Proteomes" id="UP000275846"/>
    </source>
</evidence>
<dbReference type="OrthoDB" id="414730at2759"/>
<proteinExistence type="predicted"/>
<dbReference type="Proteomes" id="UP000275846">
    <property type="component" value="Unassembled WGS sequence"/>
</dbReference>
<reference evidence="1 2" key="2">
    <citation type="submission" date="2018-11" db="EMBL/GenBank/DDBJ databases">
        <authorList>
            <consortium name="Pathogen Informatics"/>
        </authorList>
    </citation>
    <scope>NUCLEOTIDE SEQUENCE [LARGE SCALE GENOMIC DNA]</scope>
    <source>
        <strain evidence="1 2">NST_G2</strain>
    </source>
</reference>
<dbReference type="EMBL" id="UYSU01044331">
    <property type="protein sequence ID" value="VDM04782.1"/>
    <property type="molecule type" value="Genomic_DNA"/>
</dbReference>
<dbReference type="WBParaSite" id="SSLN_0001909001-mRNA-1">
    <property type="protein sequence ID" value="SSLN_0001909001-mRNA-1"/>
    <property type="gene ID" value="SSLN_0001909001"/>
</dbReference>